<dbReference type="PANTHER" id="PTHR33529:SF6">
    <property type="entry name" value="YJGP_YJGQ FAMILY PERMEASE"/>
    <property type="match status" value="1"/>
</dbReference>
<evidence type="ECO:0000313" key="8">
    <source>
        <dbReference type="Proteomes" id="UP000003155"/>
    </source>
</evidence>
<keyword evidence="4 6" id="KW-1133">Transmembrane helix</keyword>
<evidence type="ECO:0000256" key="6">
    <source>
        <dbReference type="SAM" id="Phobius"/>
    </source>
</evidence>
<dbReference type="GO" id="GO:0043190">
    <property type="term" value="C:ATP-binding cassette (ABC) transporter complex"/>
    <property type="evidence" value="ECO:0007669"/>
    <property type="project" value="TreeGrafter"/>
</dbReference>
<evidence type="ECO:0000256" key="5">
    <source>
        <dbReference type="ARBA" id="ARBA00023136"/>
    </source>
</evidence>
<keyword evidence="5 6" id="KW-0472">Membrane</keyword>
<dbReference type="PANTHER" id="PTHR33529">
    <property type="entry name" value="SLR0882 PROTEIN-RELATED"/>
    <property type="match status" value="1"/>
</dbReference>
<keyword evidence="8" id="KW-1185">Reference proteome</keyword>
<feature type="transmembrane region" description="Helical" evidence="6">
    <location>
        <begin position="437"/>
        <end position="455"/>
    </location>
</feature>
<feature type="transmembrane region" description="Helical" evidence="6">
    <location>
        <begin position="115"/>
        <end position="140"/>
    </location>
</feature>
<name>F0H4E2_9BACT</name>
<comment type="caution">
    <text evidence="7">The sequence shown here is derived from an EMBL/GenBank/DDBJ whole genome shotgun (WGS) entry which is preliminary data.</text>
</comment>
<protein>
    <submittedName>
        <fullName evidence="7">Permease, YjgP/YjgQ family</fullName>
    </submittedName>
</protein>
<dbReference type="Proteomes" id="UP000003155">
    <property type="component" value="Unassembled WGS sequence"/>
</dbReference>
<evidence type="ECO:0000256" key="1">
    <source>
        <dbReference type="ARBA" id="ARBA00004651"/>
    </source>
</evidence>
<evidence type="ECO:0000256" key="4">
    <source>
        <dbReference type="ARBA" id="ARBA00022989"/>
    </source>
</evidence>
<proteinExistence type="predicted"/>
<accession>F0H4E2</accession>
<evidence type="ECO:0000256" key="2">
    <source>
        <dbReference type="ARBA" id="ARBA00022475"/>
    </source>
</evidence>
<dbReference type="Pfam" id="PF03739">
    <property type="entry name" value="LptF_LptG"/>
    <property type="match status" value="1"/>
</dbReference>
<dbReference type="GO" id="GO:0015920">
    <property type="term" value="P:lipopolysaccharide transport"/>
    <property type="evidence" value="ECO:0007669"/>
    <property type="project" value="TreeGrafter"/>
</dbReference>
<sequence>MHGIHCTREKESASTFHTGQHALCSGQAAPAGWDRPPPHSQAVFTHVKQGGDTPLATVMMFRIRKLDIFIARQFGMLFAGTFFISLFVLMMQFLWRYVDDLIGKGLSMDVLGQFFWYMSLMMVPQALPLAILLSSLISYGNLGESSELTAIKSAGISLVQSFRGLIVISVLIACGSFYFQNNVGPSAQKHIAQLLISMKQKSPELEIPEGIFYDGIPNTNLYVEKKDLKTGHLYNIMVYRMTDSYEDQAIILADSGMLQSTAEKKHLVLNLWSGEWFENMRSQEMGSSASVPYRRETFTHKHIVLDFDGDFNLTDMAGISNDARTKSITKIQHDKDSLVHVYDSVGKAYYKDAQSIYYPSPRLRPSEKKQAVRLAEGKSFNVDSMFSRLPADQRRQVVDQALSTVQQEVGDLEFKSLVTSDGDKLIRLHDIETINKFTLSLICIIFFFIGAPLGAIIRKGGLGIPIIISVIVFIIFYILDNTGYRMSRQGDWAIWFGKGLSMAVLIPMAVFFTYKANNDSAVFNADMYMNLLRRMFGLRLKRSISGKEVILNDPAYSRDAARLRLLNGQIAEYAKSRSLKSPPDVIKVFFRYHADHVIENISDELEAVIEDLGNTRNKLIMTVLNRYPILAVKAHTRPFDRRWLNILAGLILPAGIFFYFRMWRFRLRLYRDLRAITACNDVLIAEIERMERVAFGLHKKKHS</sequence>
<comment type="subcellular location">
    <subcellularLocation>
        <location evidence="1">Cell membrane</location>
        <topology evidence="1">Multi-pass membrane protein</topology>
    </subcellularLocation>
</comment>
<feature type="transmembrane region" description="Helical" evidence="6">
    <location>
        <begin position="69"/>
        <end position="95"/>
    </location>
</feature>
<feature type="transmembrane region" description="Helical" evidence="6">
    <location>
        <begin position="643"/>
        <end position="660"/>
    </location>
</feature>
<reference evidence="7 8" key="1">
    <citation type="submission" date="2011-02" db="EMBL/GenBank/DDBJ databases">
        <authorList>
            <person name="Durkin A.S."/>
            <person name="Madupu R."/>
            <person name="Torralba M."/>
            <person name="Gillis M."/>
            <person name="Methe B."/>
            <person name="Sutton G."/>
            <person name="Nelson K.E."/>
        </authorList>
    </citation>
    <scope>NUCLEOTIDE SEQUENCE [LARGE SCALE GENOMIC DNA]</scope>
    <source>
        <strain evidence="7 8">CRIS 18C-A</strain>
    </source>
</reference>
<keyword evidence="3 6" id="KW-0812">Transmembrane</keyword>
<evidence type="ECO:0000313" key="7">
    <source>
        <dbReference type="EMBL" id="EGC87307.1"/>
    </source>
</evidence>
<evidence type="ECO:0000256" key="3">
    <source>
        <dbReference type="ARBA" id="ARBA00022692"/>
    </source>
</evidence>
<dbReference type="AlphaFoldDB" id="F0H4E2"/>
<gene>
    <name evidence="7" type="ORF">HMPREF9303_1511</name>
</gene>
<feature type="transmembrane region" description="Helical" evidence="6">
    <location>
        <begin position="492"/>
        <end position="514"/>
    </location>
</feature>
<organism evidence="7 8">
    <name type="scientific">Prevotella denticola CRIS 18C-A</name>
    <dbReference type="NCBI Taxonomy" id="944557"/>
    <lineage>
        <taxon>Bacteria</taxon>
        <taxon>Pseudomonadati</taxon>
        <taxon>Bacteroidota</taxon>
        <taxon>Bacteroidia</taxon>
        <taxon>Bacteroidales</taxon>
        <taxon>Prevotellaceae</taxon>
        <taxon>Prevotella</taxon>
    </lineage>
</organism>
<dbReference type="InterPro" id="IPR005495">
    <property type="entry name" value="LptG/LptF_permease"/>
</dbReference>
<dbReference type="EMBL" id="AEXO01000015">
    <property type="protein sequence ID" value="EGC87307.1"/>
    <property type="molecule type" value="Genomic_DNA"/>
</dbReference>
<keyword evidence="2" id="KW-1003">Cell membrane</keyword>
<feature type="transmembrane region" description="Helical" evidence="6">
    <location>
        <begin position="462"/>
        <end position="480"/>
    </location>
</feature>